<reference evidence="1 2" key="1">
    <citation type="submission" date="2024-02" db="EMBL/GenBank/DDBJ databases">
        <authorList>
            <person name="Vignale AGUSTIN F."/>
            <person name="Sosa J E."/>
            <person name="Modenutti C."/>
        </authorList>
    </citation>
    <scope>NUCLEOTIDE SEQUENCE [LARGE SCALE GENOMIC DNA]</scope>
</reference>
<dbReference type="EMBL" id="CAUOFW020005280">
    <property type="protein sequence ID" value="CAK9169369.1"/>
    <property type="molecule type" value="Genomic_DNA"/>
</dbReference>
<proteinExistence type="predicted"/>
<gene>
    <name evidence="1" type="ORF">ILEXP_LOCUS38811</name>
</gene>
<comment type="caution">
    <text evidence="1">The sequence shown here is derived from an EMBL/GenBank/DDBJ whole genome shotgun (WGS) entry which is preliminary data.</text>
</comment>
<evidence type="ECO:0000313" key="2">
    <source>
        <dbReference type="Proteomes" id="UP001642360"/>
    </source>
</evidence>
<dbReference type="AlphaFoldDB" id="A0ABC8TIT5"/>
<keyword evidence="2" id="KW-1185">Reference proteome</keyword>
<organism evidence="1 2">
    <name type="scientific">Ilex paraguariensis</name>
    <name type="common">yerba mate</name>
    <dbReference type="NCBI Taxonomy" id="185542"/>
    <lineage>
        <taxon>Eukaryota</taxon>
        <taxon>Viridiplantae</taxon>
        <taxon>Streptophyta</taxon>
        <taxon>Embryophyta</taxon>
        <taxon>Tracheophyta</taxon>
        <taxon>Spermatophyta</taxon>
        <taxon>Magnoliopsida</taxon>
        <taxon>eudicotyledons</taxon>
        <taxon>Gunneridae</taxon>
        <taxon>Pentapetalae</taxon>
        <taxon>asterids</taxon>
        <taxon>campanulids</taxon>
        <taxon>Aquifoliales</taxon>
        <taxon>Aquifoliaceae</taxon>
        <taxon>Ilex</taxon>
    </lineage>
</organism>
<dbReference type="Proteomes" id="UP001642360">
    <property type="component" value="Unassembled WGS sequence"/>
</dbReference>
<protein>
    <submittedName>
        <fullName evidence="1">Uncharacterized protein</fullName>
    </submittedName>
</protein>
<accession>A0ABC8TIT5</accession>
<sequence length="309" mass="31498">MLTGEELGDLGGEPGEIFVVPGEEEEELGVVVVPGASVVITARASMGLSVVGASIVGEPTVLVEGARSWVMKEALGSLGEHGALGADLGADLRSLGEQPARVGGKGRLVQATGEQGPWGSWGDWGCGGDGRATQMTWSGDGRLGSCQSNDEDNHCLREAVVTTGVGGRAKGGLGEAYLQVGVPPLALSPSVSLGKFPLAWNFSKSDLRSLGEQPARVVGKGRLVQAAGEQGAFGVLGRLGEQPAHVRGVVVMDGRLGFGRSNDERATYVIGEAAHGGFGRGVPVGWRASLGTGPISQFGQVPLGGRGWA</sequence>
<name>A0ABC8TIT5_9AQUA</name>
<evidence type="ECO:0000313" key="1">
    <source>
        <dbReference type="EMBL" id="CAK9169369.1"/>
    </source>
</evidence>